<accession>A0A9X2VVS6</accession>
<dbReference type="AlphaFoldDB" id="A0A9X2VVS6"/>
<feature type="domain" description="DUF4232" evidence="3">
    <location>
        <begin position="62"/>
        <end position="174"/>
    </location>
</feature>
<name>A0A9X2VVS6_9PSEU</name>
<dbReference type="Proteomes" id="UP001141259">
    <property type="component" value="Unassembled WGS sequence"/>
</dbReference>
<evidence type="ECO:0000256" key="1">
    <source>
        <dbReference type="SAM" id="MobiDB-lite"/>
    </source>
</evidence>
<feature type="region of interest" description="Disordered" evidence="1">
    <location>
        <begin position="180"/>
        <end position="199"/>
    </location>
</feature>
<evidence type="ECO:0000256" key="2">
    <source>
        <dbReference type="SAM" id="SignalP"/>
    </source>
</evidence>
<evidence type="ECO:0000313" key="5">
    <source>
        <dbReference type="Proteomes" id="UP001141259"/>
    </source>
</evidence>
<protein>
    <submittedName>
        <fullName evidence="4">DUF4232 domain-containing protein</fullName>
    </submittedName>
</protein>
<proteinExistence type="predicted"/>
<organism evidence="4 5">
    <name type="scientific">Umezawaea endophytica</name>
    <dbReference type="NCBI Taxonomy" id="1654476"/>
    <lineage>
        <taxon>Bacteria</taxon>
        <taxon>Bacillati</taxon>
        <taxon>Actinomycetota</taxon>
        <taxon>Actinomycetes</taxon>
        <taxon>Pseudonocardiales</taxon>
        <taxon>Pseudonocardiaceae</taxon>
        <taxon>Umezawaea</taxon>
    </lineage>
</organism>
<dbReference type="RefSeq" id="WP_259628553.1">
    <property type="nucleotide sequence ID" value="NZ_JANYMP010000028.1"/>
</dbReference>
<feature type="chain" id="PRO_5040800646" evidence="2">
    <location>
        <begin position="26"/>
        <end position="199"/>
    </location>
</feature>
<reference evidence="4" key="1">
    <citation type="submission" date="2022-08" db="EMBL/GenBank/DDBJ databases">
        <authorList>
            <person name="Tistechok S."/>
            <person name="Samborskyy M."/>
            <person name="Roman I."/>
        </authorList>
    </citation>
    <scope>NUCLEOTIDE SEQUENCE</scope>
    <source>
        <strain evidence="4">DSM 103496</strain>
    </source>
</reference>
<keyword evidence="2" id="KW-0732">Signal</keyword>
<gene>
    <name evidence="4" type="ORF">NZH93_40150</name>
</gene>
<dbReference type="EMBL" id="JANYMP010000028">
    <property type="protein sequence ID" value="MCS7483097.1"/>
    <property type="molecule type" value="Genomic_DNA"/>
</dbReference>
<sequence length="199" mass="20673">MRGNTGWVRRGGAVVAAVAVVGAVAACGADGAPTKGDGNGGQVKTPDTFTSNVAGAMAKCAKVKVALGEPKRAEGDGDRMKLPLTMTNSSREACLLRGYPGARLQGQDSQAWDLVRAGDEVKDVKDVPLEPDGTTTAYLTYLPEKGDNRWDVVTLVVTPPNTDDSQTFKWPGGSVLRQDASTHPGTYIGPVGTWDSGGA</sequence>
<dbReference type="InterPro" id="IPR025326">
    <property type="entry name" value="DUF4232"/>
</dbReference>
<feature type="signal peptide" evidence="2">
    <location>
        <begin position="1"/>
        <end position="25"/>
    </location>
</feature>
<keyword evidence="5" id="KW-1185">Reference proteome</keyword>
<dbReference type="PROSITE" id="PS51257">
    <property type="entry name" value="PROKAR_LIPOPROTEIN"/>
    <property type="match status" value="1"/>
</dbReference>
<comment type="caution">
    <text evidence="4">The sequence shown here is derived from an EMBL/GenBank/DDBJ whole genome shotgun (WGS) entry which is preliminary data.</text>
</comment>
<dbReference type="Pfam" id="PF14016">
    <property type="entry name" value="DUF4232"/>
    <property type="match status" value="1"/>
</dbReference>
<evidence type="ECO:0000313" key="4">
    <source>
        <dbReference type="EMBL" id="MCS7483097.1"/>
    </source>
</evidence>
<evidence type="ECO:0000259" key="3">
    <source>
        <dbReference type="Pfam" id="PF14016"/>
    </source>
</evidence>